<dbReference type="Proteomes" id="UP000242381">
    <property type="component" value="Unassembled WGS sequence"/>
</dbReference>
<dbReference type="PROSITE" id="PS50085">
    <property type="entry name" value="RAPGAP"/>
    <property type="match status" value="1"/>
</dbReference>
<dbReference type="EMBL" id="KV921343">
    <property type="protein sequence ID" value="ORE17904.1"/>
    <property type="molecule type" value="Genomic_DNA"/>
</dbReference>
<dbReference type="FunFam" id="3.40.50.11210:FF:000001">
    <property type="entry name" value="Ral GTPase-activating protein subunit alpha-1 isoform 1"/>
    <property type="match status" value="1"/>
</dbReference>
<dbReference type="InterPro" id="IPR050989">
    <property type="entry name" value="Rap1_Ran_GAP"/>
</dbReference>
<dbReference type="SUPFAM" id="SSF111347">
    <property type="entry name" value="Rap/Ran-GAP"/>
    <property type="match status" value="1"/>
</dbReference>
<dbReference type="GO" id="GO:0005096">
    <property type="term" value="F:GTPase activator activity"/>
    <property type="evidence" value="ECO:0007669"/>
    <property type="project" value="UniProtKB-KW"/>
</dbReference>
<protein>
    <recommendedName>
        <fullName evidence="2">Rap-GAP domain-containing protein</fullName>
    </recommendedName>
</protein>
<dbReference type="Pfam" id="PF02145">
    <property type="entry name" value="Rap_GAP"/>
    <property type="match status" value="1"/>
</dbReference>
<dbReference type="PANTHER" id="PTHR15711">
    <property type="entry name" value="RAP GTPASE-ACTIVATING PROTEIN"/>
    <property type="match status" value="1"/>
</dbReference>
<reference evidence="3 4" key="1">
    <citation type="journal article" date="2016" name="Proc. Natl. Acad. Sci. U.S.A.">
        <title>Lipid metabolic changes in an early divergent fungus govern the establishment of a mutualistic symbiosis with endobacteria.</title>
        <authorList>
            <person name="Lastovetsky O.A."/>
            <person name="Gaspar M.L."/>
            <person name="Mondo S.J."/>
            <person name="LaButti K.M."/>
            <person name="Sandor L."/>
            <person name="Grigoriev I.V."/>
            <person name="Henry S.A."/>
            <person name="Pawlowska T.E."/>
        </authorList>
    </citation>
    <scope>NUCLEOTIDE SEQUENCE [LARGE SCALE GENOMIC DNA]</scope>
    <source>
        <strain evidence="3 4">ATCC 11559</strain>
    </source>
</reference>
<proteinExistence type="predicted"/>
<dbReference type="GO" id="GO:0051056">
    <property type="term" value="P:regulation of small GTPase mediated signal transduction"/>
    <property type="evidence" value="ECO:0007669"/>
    <property type="project" value="InterPro"/>
</dbReference>
<dbReference type="AlphaFoldDB" id="A0A1X0S0X8"/>
<keyword evidence="1" id="KW-0343">GTPase activation</keyword>
<dbReference type="VEuPathDB" id="FungiDB:BCV72DRAFT_222008"/>
<evidence type="ECO:0000313" key="3">
    <source>
        <dbReference type="EMBL" id="ORE17904.1"/>
    </source>
</evidence>
<name>A0A1X0S0X8_RHIZD</name>
<dbReference type="GO" id="GO:0005737">
    <property type="term" value="C:cytoplasm"/>
    <property type="evidence" value="ECO:0007669"/>
    <property type="project" value="TreeGrafter"/>
</dbReference>
<feature type="non-terminal residue" evidence="3">
    <location>
        <position position="1"/>
    </location>
</feature>
<organism evidence="3 4">
    <name type="scientific">Rhizopus microsporus</name>
    <dbReference type="NCBI Taxonomy" id="58291"/>
    <lineage>
        <taxon>Eukaryota</taxon>
        <taxon>Fungi</taxon>
        <taxon>Fungi incertae sedis</taxon>
        <taxon>Mucoromycota</taxon>
        <taxon>Mucoromycotina</taxon>
        <taxon>Mucoromycetes</taxon>
        <taxon>Mucorales</taxon>
        <taxon>Mucorineae</taxon>
        <taxon>Rhizopodaceae</taxon>
        <taxon>Rhizopus</taxon>
    </lineage>
</organism>
<evidence type="ECO:0000256" key="1">
    <source>
        <dbReference type="ARBA" id="ARBA00022468"/>
    </source>
</evidence>
<gene>
    <name evidence="3" type="ORF">BCV71DRAFT_180577</name>
</gene>
<dbReference type="InterPro" id="IPR035974">
    <property type="entry name" value="Rap/Ran-GAP_sf"/>
</dbReference>
<dbReference type="InterPro" id="IPR000331">
    <property type="entry name" value="Rap/Ran_GAP_dom"/>
</dbReference>
<sequence length="303" mass="34611">EQARYIVHESTAKDTQNQLELKGESKAMDQISSNKRLLPSFKSSNETSESTRLMRAAILSVCPHLDLRSFKELSAESTILSGLEKELIKYDELQIPKHYKFGVLTIKNGQITEESWFSNTGLSKDLQDFLSIMGHKIQLKGYKGYAAGLDTKTGESGEFAYVSKWRDYDITFHVAAIMPSQANDKQQVLRKKHIGNDIVCIIFIEGNQTFNPKAIRSQFLHVYIVVRPETITMDRVEVIKHKNVNQFGPPIPSPPLFDDKDLKSFLTLKCNNQERKHPVCSHCFYSDQRGECGLEVRQVFYTQ</sequence>
<dbReference type="Gene3D" id="3.40.50.11210">
    <property type="entry name" value="Rap/Ran-GAP"/>
    <property type="match status" value="1"/>
</dbReference>
<feature type="domain" description="Rap-GAP" evidence="2">
    <location>
        <begin position="87"/>
        <end position="299"/>
    </location>
</feature>
<evidence type="ECO:0000259" key="2">
    <source>
        <dbReference type="PROSITE" id="PS50085"/>
    </source>
</evidence>
<dbReference type="OMA" id="QITEESW"/>
<dbReference type="PANTHER" id="PTHR15711:SF22">
    <property type="entry name" value="RAP-GAP DOMAIN-CONTAINING PROTEIN"/>
    <property type="match status" value="1"/>
</dbReference>
<evidence type="ECO:0000313" key="4">
    <source>
        <dbReference type="Proteomes" id="UP000242381"/>
    </source>
</evidence>
<accession>A0A1X0S0X8</accession>